<dbReference type="InterPro" id="IPR054725">
    <property type="entry name" value="Epr_GA-like"/>
</dbReference>
<organism evidence="4 5">
    <name type="scientific">Acinetobacter schindleri NIPH 900</name>
    <dbReference type="NCBI Taxonomy" id="1217675"/>
    <lineage>
        <taxon>Bacteria</taxon>
        <taxon>Pseudomonadati</taxon>
        <taxon>Pseudomonadota</taxon>
        <taxon>Gammaproteobacteria</taxon>
        <taxon>Moraxellales</taxon>
        <taxon>Moraxellaceae</taxon>
        <taxon>Acinetobacter</taxon>
    </lineage>
</organism>
<dbReference type="EMBL" id="APPI01000015">
    <property type="protein sequence ID" value="ENV13399.1"/>
    <property type="molecule type" value="Genomic_DNA"/>
</dbReference>
<feature type="domain" description="Biofilm-associated protein BapA-like prefix-like" evidence="3">
    <location>
        <begin position="1"/>
        <end position="113"/>
    </location>
</feature>
<dbReference type="Proteomes" id="UP000018438">
    <property type="component" value="Unassembled WGS sequence"/>
</dbReference>
<protein>
    <recommendedName>
        <fullName evidence="6">BapA prefix-like domain-containing protein</fullName>
    </recommendedName>
</protein>
<evidence type="ECO:0000313" key="4">
    <source>
        <dbReference type="EMBL" id="ENV13399.1"/>
    </source>
</evidence>
<dbReference type="HOGENOM" id="CLU_751240_0_0_6"/>
<keyword evidence="1" id="KW-0175">Coiled coil</keyword>
<reference evidence="4 5" key="1">
    <citation type="submission" date="2013-02" db="EMBL/GenBank/DDBJ databases">
        <title>The Genome Sequence of Acinetobacter schindleri NIPH 900.</title>
        <authorList>
            <consortium name="The Broad Institute Genome Sequencing Platform"/>
            <consortium name="The Broad Institute Genome Sequencing Center for Infectious Disease"/>
            <person name="Cerqueira G."/>
            <person name="Feldgarden M."/>
            <person name="Courvalin P."/>
            <person name="Perichon B."/>
            <person name="Grillot-Courvalin C."/>
            <person name="Clermont D."/>
            <person name="Rocha E."/>
            <person name="Yoon E.-J."/>
            <person name="Nemec A."/>
            <person name="Walker B."/>
            <person name="Young S.K."/>
            <person name="Zeng Q."/>
            <person name="Gargeya S."/>
            <person name="Fitzgerald M."/>
            <person name="Haas B."/>
            <person name="Abouelleil A."/>
            <person name="Alvarado L."/>
            <person name="Arachchi H.M."/>
            <person name="Berlin A.M."/>
            <person name="Chapman S.B."/>
            <person name="Dewar J."/>
            <person name="Goldberg J."/>
            <person name="Griggs A."/>
            <person name="Gujja S."/>
            <person name="Hansen M."/>
            <person name="Howarth C."/>
            <person name="Imamovic A."/>
            <person name="Larimer J."/>
            <person name="McCowan C."/>
            <person name="Murphy C."/>
            <person name="Neiman D."/>
            <person name="Pearson M."/>
            <person name="Priest M."/>
            <person name="Roberts A."/>
            <person name="Saif S."/>
            <person name="Shea T."/>
            <person name="Sisk P."/>
            <person name="Sykes S."/>
            <person name="Wortman J."/>
            <person name="Nusbaum C."/>
            <person name="Birren B."/>
        </authorList>
    </citation>
    <scope>NUCLEOTIDE SEQUENCE [LARGE SCALE GENOMIC DNA]</scope>
    <source>
        <strain evidence="4 5">NIPH 900</strain>
    </source>
</reference>
<dbReference type="Pfam" id="PF22775">
    <property type="entry name" value="GA_3"/>
    <property type="match status" value="2"/>
</dbReference>
<dbReference type="Pfam" id="PF22783">
    <property type="entry name" value="BapA_N"/>
    <property type="match status" value="1"/>
</dbReference>
<feature type="non-terminal residue" evidence="4">
    <location>
        <position position="408"/>
    </location>
</feature>
<evidence type="ECO:0000259" key="2">
    <source>
        <dbReference type="Pfam" id="PF22775"/>
    </source>
</evidence>
<dbReference type="InterPro" id="IPR018247">
    <property type="entry name" value="EF_Hand_1_Ca_BS"/>
</dbReference>
<name>N8XWH5_9GAMM</name>
<dbReference type="AlphaFoldDB" id="N8XWH5"/>
<dbReference type="InterPro" id="IPR048051">
    <property type="entry name" value="BapA-like_prefix-like"/>
</dbReference>
<evidence type="ECO:0000256" key="1">
    <source>
        <dbReference type="SAM" id="Coils"/>
    </source>
</evidence>
<feature type="coiled-coil region" evidence="1">
    <location>
        <begin position="153"/>
        <end position="211"/>
    </location>
</feature>
<dbReference type="PROSITE" id="PS00018">
    <property type="entry name" value="EF_HAND_1"/>
    <property type="match status" value="1"/>
</dbReference>
<evidence type="ECO:0000259" key="3">
    <source>
        <dbReference type="Pfam" id="PF22783"/>
    </source>
</evidence>
<feature type="coiled-coil region" evidence="1">
    <location>
        <begin position="361"/>
        <end position="388"/>
    </location>
</feature>
<dbReference type="NCBIfam" id="NF033677">
    <property type="entry name" value="biofilm_BapA_N"/>
    <property type="match status" value="1"/>
</dbReference>
<evidence type="ECO:0000313" key="5">
    <source>
        <dbReference type="Proteomes" id="UP000018438"/>
    </source>
</evidence>
<feature type="domain" description="Minor extracellular protease Epr GA-like" evidence="2">
    <location>
        <begin position="248"/>
        <end position="348"/>
    </location>
</feature>
<gene>
    <name evidence="4" type="ORF">F965_01502</name>
</gene>
<evidence type="ECO:0008006" key="6">
    <source>
        <dbReference type="Google" id="ProtNLM"/>
    </source>
</evidence>
<proteinExistence type="predicted"/>
<sequence length="408" mass="42818">MASIDILAKNNGQIIQSLNADSVILNQNSVVKIGVKIEDVANILREGNAAVITLKNGEKIVVENYFDPAVNESLLVFEGNNGELYWAEFTDSSGQLLDVVKYNPITEEALLGGEATDLLPWIGGALAVGGIAAAVGGSGGSSSSKDSTPVNPMENAERLVSQAETTYQNALEILEQAQQDGLITPEEQQAVQDAINTAEEAKQVAQDAVNTLPAGTDKEGLQDRLDDLVDIVVPPVNDANENGIDDGDLEAEAAAELVAAAEAARAEQQEILDGLTDADDNGLITPEEYAQAEERLEELQGIVDVAKELAQNAVTGLDDGPAKDTLQDRLDAIEDLVIPAITDFDGDGDVDADDAAIQAQLDAATTAVEDAEQAYDDLVAAIDAAGDEVSSEERADLLAQLEAAQQAK</sequence>
<dbReference type="RefSeq" id="WP_004814577.1">
    <property type="nucleotide sequence ID" value="NZ_KB849452.1"/>
</dbReference>
<accession>N8XWH5</accession>
<keyword evidence="5" id="KW-1185">Reference proteome</keyword>
<comment type="caution">
    <text evidence="4">The sequence shown here is derived from an EMBL/GenBank/DDBJ whole genome shotgun (WGS) entry which is preliminary data.</text>
</comment>
<feature type="domain" description="Minor extracellular protease Epr GA-like" evidence="2">
    <location>
        <begin position="152"/>
        <end position="243"/>
    </location>
</feature>